<evidence type="ECO:0000256" key="2">
    <source>
        <dbReference type="ARBA" id="ARBA00022801"/>
    </source>
</evidence>
<dbReference type="Gene3D" id="3.40.50.2300">
    <property type="match status" value="1"/>
</dbReference>
<reference evidence="6" key="1">
    <citation type="submission" date="2016-10" db="EMBL/GenBank/DDBJ databases">
        <authorList>
            <person name="Benchimol M."/>
            <person name="Almeida L.G."/>
            <person name="Vasconcelos A.T."/>
            <person name="Perreira-Neves A."/>
            <person name="Rosa I.A."/>
            <person name="Tasca T."/>
            <person name="Bogo M.R."/>
            <person name="de Souza W."/>
        </authorList>
    </citation>
    <scope>NUCLEOTIDE SEQUENCE [LARGE SCALE GENOMIC DNA]</scope>
    <source>
        <strain evidence="6">K</strain>
    </source>
</reference>
<feature type="active site" description="Nucleophile" evidence="4">
    <location>
        <position position="16"/>
    </location>
</feature>
<dbReference type="RefSeq" id="XP_068352562.1">
    <property type="nucleotide sequence ID" value="XM_068509472.1"/>
</dbReference>
<evidence type="ECO:0000313" key="6">
    <source>
        <dbReference type="EMBL" id="OHS99425.1"/>
    </source>
</evidence>
<dbReference type="Proteomes" id="UP000179807">
    <property type="component" value="Unassembled WGS sequence"/>
</dbReference>
<dbReference type="AlphaFoldDB" id="A0A1J4JL75"/>
<dbReference type="SMART" id="SM00226">
    <property type="entry name" value="LMWPc"/>
    <property type="match status" value="1"/>
</dbReference>
<feature type="domain" description="Phosphotyrosine protein phosphatase I" evidence="5">
    <location>
        <begin position="10"/>
        <end position="153"/>
    </location>
</feature>
<dbReference type="InterPro" id="IPR017867">
    <property type="entry name" value="Tyr_phospatase_low_mol_wt"/>
</dbReference>
<evidence type="ECO:0000256" key="4">
    <source>
        <dbReference type="PIRSR" id="PIRSR617867-1"/>
    </source>
</evidence>
<dbReference type="PRINTS" id="PR00719">
    <property type="entry name" value="LMWPTPASE"/>
</dbReference>
<protein>
    <submittedName>
        <fullName evidence="6">Low molecular weight phosphotyrosine protein phosphatase</fullName>
    </submittedName>
</protein>
<comment type="caution">
    <text evidence="6">The sequence shown here is derived from an EMBL/GenBank/DDBJ whole genome shotgun (WGS) entry which is preliminary data.</text>
</comment>
<keyword evidence="3" id="KW-0904">Protein phosphatase</keyword>
<proteinExistence type="inferred from homology"/>
<dbReference type="PANTHER" id="PTHR11717">
    <property type="entry name" value="LOW MOLECULAR WEIGHT PROTEIN TYROSINE PHOSPHATASE"/>
    <property type="match status" value="1"/>
</dbReference>
<evidence type="ECO:0000259" key="5">
    <source>
        <dbReference type="SMART" id="SM00226"/>
    </source>
</evidence>
<dbReference type="GO" id="GO:0004725">
    <property type="term" value="F:protein tyrosine phosphatase activity"/>
    <property type="evidence" value="ECO:0007669"/>
    <property type="project" value="InterPro"/>
</dbReference>
<accession>A0A1J4JL75</accession>
<dbReference type="GeneID" id="94844176"/>
<gene>
    <name evidence="6" type="primary">ACP1</name>
    <name evidence="6" type="ORF">TRFO_34103</name>
</gene>
<evidence type="ECO:0000256" key="1">
    <source>
        <dbReference type="ARBA" id="ARBA00011063"/>
    </source>
</evidence>
<keyword evidence="7" id="KW-1185">Reference proteome</keyword>
<feature type="active site" evidence="4">
    <location>
        <position position="22"/>
    </location>
</feature>
<dbReference type="InterPro" id="IPR050438">
    <property type="entry name" value="LMW_PTPase"/>
</dbReference>
<evidence type="ECO:0000256" key="3">
    <source>
        <dbReference type="ARBA" id="ARBA00022912"/>
    </source>
</evidence>
<dbReference type="PANTHER" id="PTHR11717:SF7">
    <property type="entry name" value="LOW MOLECULAR WEIGHT PHOSPHOTYROSINE PROTEIN PHOSPHATASE"/>
    <property type="match status" value="1"/>
</dbReference>
<dbReference type="SUPFAM" id="SSF52788">
    <property type="entry name" value="Phosphotyrosine protein phosphatases I"/>
    <property type="match status" value="1"/>
</dbReference>
<dbReference type="InterPro" id="IPR036196">
    <property type="entry name" value="Ptyr_pPase_sf"/>
</dbReference>
<organism evidence="6 7">
    <name type="scientific">Tritrichomonas foetus</name>
    <dbReference type="NCBI Taxonomy" id="1144522"/>
    <lineage>
        <taxon>Eukaryota</taxon>
        <taxon>Metamonada</taxon>
        <taxon>Parabasalia</taxon>
        <taxon>Tritrichomonadida</taxon>
        <taxon>Tritrichomonadidae</taxon>
        <taxon>Tritrichomonas</taxon>
    </lineage>
</organism>
<dbReference type="VEuPathDB" id="TrichDB:TRFO_34103"/>
<dbReference type="EMBL" id="MLAK01001005">
    <property type="protein sequence ID" value="OHS99425.1"/>
    <property type="molecule type" value="Genomic_DNA"/>
</dbReference>
<sequence length="192" mass="21750">MVDIDIPKPKSILFVCIGNVIRSPFCEGLFIKIMKDIGYDQNITCSSAAIGAKDIGRKPRRGAIKLAKTEGFDISNHKSRKITKKDFLTFNLIVSLEPPVYNALLQVKPIESKAEIVEFIPKIAVINPYSGLMKDYKMMHEQITKGMPIFIRKHFGINCVRNEPIMNITNDPYQSYINDSINIEKQKETNDG</sequence>
<comment type="similarity">
    <text evidence="1">Belongs to the low molecular weight phosphotyrosine protein phosphatase family.</text>
</comment>
<dbReference type="InterPro" id="IPR023485">
    <property type="entry name" value="Ptyr_pPase"/>
</dbReference>
<dbReference type="OrthoDB" id="3388at2759"/>
<keyword evidence="2" id="KW-0378">Hydrolase</keyword>
<evidence type="ECO:0000313" key="7">
    <source>
        <dbReference type="Proteomes" id="UP000179807"/>
    </source>
</evidence>
<dbReference type="Pfam" id="PF01451">
    <property type="entry name" value="LMWPc"/>
    <property type="match status" value="1"/>
</dbReference>
<name>A0A1J4JL75_9EUKA</name>